<evidence type="ECO:0000256" key="15">
    <source>
        <dbReference type="ARBA" id="ARBA00063146"/>
    </source>
</evidence>
<reference evidence="17" key="2">
    <citation type="submission" date="2025-08" db="UniProtKB">
        <authorList>
            <consortium name="Ensembl"/>
        </authorList>
    </citation>
    <scope>IDENTIFICATION</scope>
</reference>
<dbReference type="PANTHER" id="PTHR17490:SF10">
    <property type="entry name" value="THREONYLCARBAMOYL-AMP SYNTHASE"/>
    <property type="match status" value="1"/>
</dbReference>
<dbReference type="InParanoid" id="G1PZ19"/>
<dbReference type="GO" id="GO:0006450">
    <property type="term" value="P:regulation of translational fidelity"/>
    <property type="evidence" value="ECO:0007669"/>
    <property type="project" value="TreeGrafter"/>
</dbReference>
<keyword evidence="10" id="KW-0809">Transit peptide</keyword>
<keyword evidence="8" id="KW-0963">Cytoplasm</keyword>
<dbReference type="GO" id="GO:0005739">
    <property type="term" value="C:mitochondrion"/>
    <property type="evidence" value="ECO:0007669"/>
    <property type="project" value="UniProtKB-SubCell"/>
</dbReference>
<dbReference type="Pfam" id="PF01300">
    <property type="entry name" value="Sua5_yciO_yrdC"/>
    <property type="match status" value="1"/>
</dbReference>
<evidence type="ECO:0000256" key="3">
    <source>
        <dbReference type="ARBA" id="ARBA00004496"/>
    </source>
</evidence>
<dbReference type="Gene3D" id="3.90.870.10">
    <property type="entry name" value="DHBP synthase"/>
    <property type="match status" value="1"/>
</dbReference>
<comment type="similarity">
    <text evidence="4">Belongs to the SUA5 family.</text>
</comment>
<dbReference type="EMBL" id="AAPE02055174">
    <property type="status" value="NOT_ANNOTATED_CDS"/>
    <property type="molecule type" value="Genomic_DNA"/>
</dbReference>
<evidence type="ECO:0000313" key="17">
    <source>
        <dbReference type="Ensembl" id="ENSMLUP00000016701.1"/>
    </source>
</evidence>
<organism evidence="17 18">
    <name type="scientific">Myotis lucifugus</name>
    <name type="common">Little brown bat</name>
    <dbReference type="NCBI Taxonomy" id="59463"/>
    <lineage>
        <taxon>Eukaryota</taxon>
        <taxon>Metazoa</taxon>
        <taxon>Chordata</taxon>
        <taxon>Craniata</taxon>
        <taxon>Vertebrata</taxon>
        <taxon>Euteleostomi</taxon>
        <taxon>Mammalia</taxon>
        <taxon>Eutheria</taxon>
        <taxon>Laurasiatheria</taxon>
        <taxon>Chiroptera</taxon>
        <taxon>Yangochiroptera</taxon>
        <taxon>Vespertilionidae</taxon>
        <taxon>Myotis</taxon>
    </lineage>
</organism>
<evidence type="ECO:0000256" key="11">
    <source>
        <dbReference type="ARBA" id="ARBA00023128"/>
    </source>
</evidence>
<evidence type="ECO:0000256" key="6">
    <source>
        <dbReference type="ARBA" id="ARBA00015492"/>
    </source>
</evidence>
<comment type="catalytic activity">
    <reaction evidence="13">
        <text>L-threonine + hydrogencarbonate + ATP = L-threonylcarbamoyladenylate + diphosphate + H2O</text>
        <dbReference type="Rhea" id="RHEA:36407"/>
        <dbReference type="ChEBI" id="CHEBI:15377"/>
        <dbReference type="ChEBI" id="CHEBI:17544"/>
        <dbReference type="ChEBI" id="CHEBI:30616"/>
        <dbReference type="ChEBI" id="CHEBI:33019"/>
        <dbReference type="ChEBI" id="CHEBI:57926"/>
        <dbReference type="ChEBI" id="CHEBI:73682"/>
        <dbReference type="EC" id="2.7.7.87"/>
    </reaction>
</comment>
<dbReference type="SUPFAM" id="SSF55821">
    <property type="entry name" value="YrdC/RibB"/>
    <property type="match status" value="1"/>
</dbReference>
<dbReference type="eggNOG" id="KOG3051">
    <property type="taxonomic scope" value="Eukaryota"/>
</dbReference>
<keyword evidence="12" id="KW-0472">Membrane</keyword>
<reference evidence="17" key="3">
    <citation type="submission" date="2025-09" db="UniProtKB">
        <authorList>
            <consortium name="Ensembl"/>
        </authorList>
    </citation>
    <scope>IDENTIFICATION</scope>
</reference>
<dbReference type="Ensembl" id="ENSMLUT00000024518.1">
    <property type="protein sequence ID" value="ENSMLUP00000016701.1"/>
    <property type="gene ID" value="ENSMLUG00000028796.1"/>
</dbReference>
<dbReference type="GO" id="GO:0000049">
    <property type="term" value="F:tRNA binding"/>
    <property type="evidence" value="ECO:0007669"/>
    <property type="project" value="TreeGrafter"/>
</dbReference>
<evidence type="ECO:0000256" key="14">
    <source>
        <dbReference type="ARBA" id="ARBA00058524"/>
    </source>
</evidence>
<keyword evidence="7" id="KW-1003">Cell membrane</keyword>
<dbReference type="InterPro" id="IPR050156">
    <property type="entry name" value="TC-AMP_synthase_SUA5"/>
</dbReference>
<dbReference type="InterPro" id="IPR006070">
    <property type="entry name" value="Sua5-like_dom"/>
</dbReference>
<evidence type="ECO:0000256" key="13">
    <source>
        <dbReference type="ARBA" id="ARBA00048366"/>
    </source>
</evidence>
<accession>G1PZ19</accession>
<dbReference type="GO" id="GO:0005886">
    <property type="term" value="C:plasma membrane"/>
    <property type="evidence" value="ECO:0007669"/>
    <property type="project" value="UniProtKB-SubCell"/>
</dbReference>
<dbReference type="FunFam" id="3.90.870.10:FF:000007">
    <property type="entry name" value="YrdC N6-threonylcarbamoyltransferase domain containing"/>
    <property type="match status" value="1"/>
</dbReference>
<dbReference type="AlphaFoldDB" id="G1PZ19"/>
<dbReference type="OMA" id="SHISHWC"/>
<evidence type="ECO:0000256" key="8">
    <source>
        <dbReference type="ARBA" id="ARBA00022490"/>
    </source>
</evidence>
<dbReference type="STRING" id="59463.ENSMLUP00000016701"/>
<protein>
    <recommendedName>
        <fullName evidence="6">Threonylcarbamoyl-AMP synthase</fullName>
        <ecNumber evidence="5">2.7.7.87</ecNumber>
    </recommendedName>
</protein>
<comment type="subunit">
    <text evidence="15">Interacts with RSC1A1.</text>
</comment>
<evidence type="ECO:0000256" key="4">
    <source>
        <dbReference type="ARBA" id="ARBA00007663"/>
    </source>
</evidence>
<dbReference type="PANTHER" id="PTHR17490">
    <property type="entry name" value="SUA5"/>
    <property type="match status" value="1"/>
</dbReference>
<evidence type="ECO:0000256" key="1">
    <source>
        <dbReference type="ARBA" id="ARBA00004173"/>
    </source>
</evidence>
<evidence type="ECO:0000256" key="9">
    <source>
        <dbReference type="ARBA" id="ARBA00022679"/>
    </source>
</evidence>
<dbReference type="InterPro" id="IPR017945">
    <property type="entry name" value="DHBP_synth_RibB-like_a/b_dom"/>
</dbReference>
<comment type="function">
    <text evidence="14">Cytoplasmic and mitochondrial threonylcarbamoyl-AMP synthase required for the formation of a threonylcarbamoyl group on adenosine at position 37 (t(6)A37) in tRNAs that read codons beginning with adenine. Catalyzes the conversion of L-threonine, HCO(3)(-)/CO(2) and ATP to give threonylcarbamoyl-AMP (TC-AMP) as the acyladenylate intermediate, with the release of diphosphate. Participates in t(6)A37 formation in cytoplasmic and mitochondrial tRNAs. May regulate the activity of some transporters.</text>
</comment>
<evidence type="ECO:0000256" key="2">
    <source>
        <dbReference type="ARBA" id="ARBA00004202"/>
    </source>
</evidence>
<sequence length="281" mass="29935">LTPCRPGRGLRAMVAASVGLRGQRAPPARAASSTLGAPLGWCPAGCHGWLPGEQAVQATSPERASRMEVLQAAMGELRSSAVVAIPTDRLYGLACSVSGSAALDAVYHLKGHSKAKPLAVCLGCVVDIYRYYHVKVPKGLLKDLLPGPVTLVLECLKELNKDLNPFTPPVSIWIPDHAFMHDLAQMFVGLLALTCANLSSQPSSLNVEEFQNLWPQLSLGINGGPIGDGKSPKCCLGSNVVDLSVPGKFGIIGAGCAWENTMLVLQRKYRLLPHRDPAETW</sequence>
<dbReference type="GO" id="GO:0003725">
    <property type="term" value="F:double-stranded RNA binding"/>
    <property type="evidence" value="ECO:0007669"/>
    <property type="project" value="InterPro"/>
</dbReference>
<evidence type="ECO:0000313" key="18">
    <source>
        <dbReference type="Proteomes" id="UP000001074"/>
    </source>
</evidence>
<evidence type="ECO:0000256" key="10">
    <source>
        <dbReference type="ARBA" id="ARBA00022946"/>
    </source>
</evidence>
<dbReference type="GeneTree" id="ENSGT00390000015364"/>
<dbReference type="Proteomes" id="UP000001074">
    <property type="component" value="Unassembled WGS sequence"/>
</dbReference>
<dbReference type="EC" id="2.7.7.87" evidence="5"/>
<dbReference type="GO" id="GO:0061710">
    <property type="term" value="F:L-threonylcarbamoyladenylate synthase"/>
    <property type="evidence" value="ECO:0007669"/>
    <property type="project" value="UniProtKB-EC"/>
</dbReference>
<dbReference type="HOGENOM" id="CLU_031397_5_1_1"/>
<keyword evidence="9" id="KW-0808">Transferase</keyword>
<reference evidence="17 18" key="1">
    <citation type="journal article" date="2011" name="Nature">
        <title>A high-resolution map of human evolutionary constraint using 29 mammals.</title>
        <authorList>
            <person name="Lindblad-Toh K."/>
            <person name="Garber M."/>
            <person name="Zuk O."/>
            <person name="Lin M.F."/>
            <person name="Parker B.J."/>
            <person name="Washietl S."/>
            <person name="Kheradpour P."/>
            <person name="Ernst J."/>
            <person name="Jordan G."/>
            <person name="Mauceli E."/>
            <person name="Ward L.D."/>
            <person name="Lowe C.B."/>
            <person name="Holloway A.K."/>
            <person name="Clamp M."/>
            <person name="Gnerre S."/>
            <person name="Alfoldi J."/>
            <person name="Beal K."/>
            <person name="Chang J."/>
            <person name="Clawson H."/>
            <person name="Cuff J."/>
            <person name="Di Palma F."/>
            <person name="Fitzgerald S."/>
            <person name="Flicek P."/>
            <person name="Guttman M."/>
            <person name="Hubisz M.J."/>
            <person name="Jaffe D.B."/>
            <person name="Jungreis I."/>
            <person name="Kent W.J."/>
            <person name="Kostka D."/>
            <person name="Lara M."/>
            <person name="Martins A.L."/>
            <person name="Massingham T."/>
            <person name="Moltke I."/>
            <person name="Raney B.J."/>
            <person name="Rasmussen M.D."/>
            <person name="Robinson J."/>
            <person name="Stark A."/>
            <person name="Vilella A.J."/>
            <person name="Wen J."/>
            <person name="Xie X."/>
            <person name="Zody M.C."/>
            <person name="Baldwin J."/>
            <person name="Bloom T."/>
            <person name="Chin C.W."/>
            <person name="Heiman D."/>
            <person name="Nicol R."/>
            <person name="Nusbaum C."/>
            <person name="Young S."/>
            <person name="Wilkinson J."/>
            <person name="Worley K.C."/>
            <person name="Kovar C.L."/>
            <person name="Muzny D.M."/>
            <person name="Gibbs R.A."/>
            <person name="Cree A."/>
            <person name="Dihn H.H."/>
            <person name="Fowler G."/>
            <person name="Jhangiani S."/>
            <person name="Joshi V."/>
            <person name="Lee S."/>
            <person name="Lewis L.R."/>
            <person name="Nazareth L.V."/>
            <person name="Okwuonu G."/>
            <person name="Santibanez J."/>
            <person name="Warren W.C."/>
            <person name="Mardis E.R."/>
            <person name="Weinstock G.M."/>
            <person name="Wilson R.K."/>
            <person name="Delehaunty K."/>
            <person name="Dooling D."/>
            <person name="Fronik C."/>
            <person name="Fulton L."/>
            <person name="Fulton B."/>
            <person name="Graves T."/>
            <person name="Minx P."/>
            <person name="Sodergren E."/>
            <person name="Birney E."/>
            <person name="Margulies E.H."/>
            <person name="Herrero J."/>
            <person name="Green E.D."/>
            <person name="Haussler D."/>
            <person name="Siepel A."/>
            <person name="Goldman N."/>
            <person name="Pollard K.S."/>
            <person name="Pedersen J.S."/>
            <person name="Lander E.S."/>
            <person name="Kellis M."/>
        </authorList>
    </citation>
    <scope>NUCLEOTIDE SEQUENCE [LARGE SCALE GENOMIC DNA]</scope>
</reference>
<keyword evidence="11" id="KW-0496">Mitochondrion</keyword>
<evidence type="ECO:0000259" key="16">
    <source>
        <dbReference type="PROSITE" id="PS51163"/>
    </source>
</evidence>
<feature type="domain" description="YrdC-like" evidence="16">
    <location>
        <begin position="67"/>
        <end position="257"/>
    </location>
</feature>
<evidence type="ECO:0000256" key="12">
    <source>
        <dbReference type="ARBA" id="ARBA00023136"/>
    </source>
</evidence>
<keyword evidence="18" id="KW-1185">Reference proteome</keyword>
<name>G1PZ19_MYOLU</name>
<evidence type="ECO:0000256" key="7">
    <source>
        <dbReference type="ARBA" id="ARBA00022475"/>
    </source>
</evidence>
<proteinExistence type="inferred from homology"/>
<evidence type="ECO:0000256" key="5">
    <source>
        <dbReference type="ARBA" id="ARBA00012584"/>
    </source>
</evidence>
<dbReference type="PROSITE" id="PS51163">
    <property type="entry name" value="YRDC"/>
    <property type="match status" value="1"/>
</dbReference>
<comment type="subcellular location">
    <subcellularLocation>
        <location evidence="2">Cell membrane</location>
        <topology evidence="2">Peripheral membrane protein</topology>
    </subcellularLocation>
    <subcellularLocation>
        <location evidence="3">Cytoplasm</location>
    </subcellularLocation>
    <subcellularLocation>
        <location evidence="1">Mitochondrion</location>
    </subcellularLocation>
</comment>